<dbReference type="OrthoDB" id="9989223at2759"/>
<dbReference type="EMBL" id="CAACVS010000058">
    <property type="protein sequence ID" value="VEU35398.1"/>
    <property type="molecule type" value="Genomic_DNA"/>
</dbReference>
<accession>A0A448Z030</accession>
<feature type="compositionally biased region" description="Basic and acidic residues" evidence="1">
    <location>
        <begin position="75"/>
        <end position="92"/>
    </location>
</feature>
<evidence type="ECO:0000256" key="1">
    <source>
        <dbReference type="SAM" id="MobiDB-lite"/>
    </source>
</evidence>
<keyword evidence="2" id="KW-0732">Signal</keyword>
<evidence type="ECO:0000313" key="3">
    <source>
        <dbReference type="EMBL" id="VEU35398.1"/>
    </source>
</evidence>
<evidence type="ECO:0000256" key="2">
    <source>
        <dbReference type="SAM" id="SignalP"/>
    </source>
</evidence>
<organism evidence="3 4">
    <name type="scientific">Pseudo-nitzschia multistriata</name>
    <dbReference type="NCBI Taxonomy" id="183589"/>
    <lineage>
        <taxon>Eukaryota</taxon>
        <taxon>Sar</taxon>
        <taxon>Stramenopiles</taxon>
        <taxon>Ochrophyta</taxon>
        <taxon>Bacillariophyta</taxon>
        <taxon>Bacillariophyceae</taxon>
        <taxon>Bacillariophycidae</taxon>
        <taxon>Bacillariales</taxon>
        <taxon>Bacillariaceae</taxon>
        <taxon>Pseudo-nitzschia</taxon>
    </lineage>
</organism>
<feature type="chain" id="PRO_5019445086" description="Pentapeptide repeat-containing protein" evidence="2">
    <location>
        <begin position="28"/>
        <end position="271"/>
    </location>
</feature>
<sequence>MKGHRFSRTTLALVLAFVALAATAARAFAPSTRSRARGAATELNSMWRNWIPRTSGFLDVAVGERRGASASGNRFPEKDPSPGDPSPGRDPKSVSLVSERPASQLPTPGFLPSATAAVLALSLVFSAPALAVSGGGLDFAGLDISNQDFSNQNFKGKDFTQVLARNTNFAGSNFVGCRFPKAYLINANYEGADLRGVSFEGTNMEGVNLKNANVAGAYFGATIIDAGSIENADFTDAQFPPKTLALMCDRPDMKGTNPATGADTRDSAMCP</sequence>
<dbReference type="Gene3D" id="2.160.20.80">
    <property type="entry name" value="E3 ubiquitin-protein ligase SopA"/>
    <property type="match status" value="1"/>
</dbReference>
<dbReference type="Proteomes" id="UP000291116">
    <property type="component" value="Unassembled WGS sequence"/>
</dbReference>
<dbReference type="InterPro" id="IPR001646">
    <property type="entry name" value="5peptide_repeat"/>
</dbReference>
<name>A0A448Z030_9STRA</name>
<feature type="signal peptide" evidence="2">
    <location>
        <begin position="1"/>
        <end position="27"/>
    </location>
</feature>
<evidence type="ECO:0008006" key="5">
    <source>
        <dbReference type="Google" id="ProtNLM"/>
    </source>
</evidence>
<dbReference type="Pfam" id="PF00805">
    <property type="entry name" value="Pentapeptide"/>
    <property type="match status" value="2"/>
</dbReference>
<reference evidence="3 4" key="1">
    <citation type="submission" date="2019-01" db="EMBL/GenBank/DDBJ databases">
        <authorList>
            <person name="Ferrante I. M."/>
        </authorList>
    </citation>
    <scope>NUCLEOTIDE SEQUENCE [LARGE SCALE GENOMIC DNA]</scope>
    <source>
        <strain evidence="3 4">B856</strain>
    </source>
</reference>
<evidence type="ECO:0000313" key="4">
    <source>
        <dbReference type="Proteomes" id="UP000291116"/>
    </source>
</evidence>
<feature type="region of interest" description="Disordered" evidence="1">
    <location>
        <begin position="68"/>
        <end position="99"/>
    </location>
</feature>
<dbReference type="PANTHER" id="PTHR47200:SF2">
    <property type="entry name" value="THYLAKOID LUMENAL 15 KDA PROTEIN 1, CHLOROPLASTIC"/>
    <property type="match status" value="1"/>
</dbReference>
<proteinExistence type="predicted"/>
<protein>
    <recommendedName>
        <fullName evidence="5">Pentapeptide repeat-containing protein</fullName>
    </recommendedName>
</protein>
<dbReference type="SUPFAM" id="SSF141571">
    <property type="entry name" value="Pentapeptide repeat-like"/>
    <property type="match status" value="1"/>
</dbReference>
<keyword evidence="4" id="KW-1185">Reference proteome</keyword>
<gene>
    <name evidence="3" type="ORF">PSNMU_V1.4_AUG-EV-PASAV3_0021360</name>
</gene>
<dbReference type="AlphaFoldDB" id="A0A448Z030"/>
<dbReference type="PANTHER" id="PTHR47200">
    <property type="entry name" value="THYLAKOID LUMENAL 15 KDA PROTEIN 1, CHLOROPLASTIC"/>
    <property type="match status" value="1"/>
</dbReference>
<dbReference type="InterPro" id="IPR044213">
    <property type="entry name" value="At2g44920-like"/>
</dbReference>